<accession>A0A9P0KW92</accession>
<sequence>MITQIIHNNKKATQNIMGQHLTKLATLTSILMLVAYTSSPKADMYTCAKRLREKQETEFWRESKGSVFSNHPTPRFISRGSTFKVVTGDTVVLPCEIQNLGKLSFKKNNQQDSVIRLVHLPSLLFLHTRWGSFRADIDSKLGAVPYRLGRGSDIEAAVESLSRDLTAAYEENCPLRKVQAESLQRMRLDKSGSYHTGVSQQLKASFEIAKQKKPHIIGEELIKPYFLKATQIILGEDAEQKVKSISLSNNTVKRRIDVIGADIKSQVRNKFIMLQVSNQSIRKPLQILHETYITVYIAPHQCMNVRERERRRERERERESERSSERAWFQAYQAVLEISQFLNKIHSVFFTTKIQEMGNGQGFLCIMQENNKYSSTTTRLHCIELKAYEHIQI</sequence>
<evidence type="ECO:0000313" key="2">
    <source>
        <dbReference type="Proteomes" id="UP001152888"/>
    </source>
</evidence>
<name>A0A9P0KW92_ACAOB</name>
<proteinExistence type="predicted"/>
<reference evidence="1" key="1">
    <citation type="submission" date="2022-03" db="EMBL/GenBank/DDBJ databases">
        <authorList>
            <person name="Sayadi A."/>
        </authorList>
    </citation>
    <scope>NUCLEOTIDE SEQUENCE</scope>
</reference>
<dbReference type="AlphaFoldDB" id="A0A9P0KW92"/>
<gene>
    <name evidence="1" type="ORF">ACAOBT_LOCUS13944</name>
</gene>
<protein>
    <submittedName>
        <fullName evidence="1">Uncharacterized protein</fullName>
    </submittedName>
</protein>
<dbReference type="PANTHER" id="PTHR45913">
    <property type="entry name" value="EPM2A-INTERACTING PROTEIN 1"/>
    <property type="match status" value="1"/>
</dbReference>
<comment type="caution">
    <text evidence="1">The sequence shown here is derived from an EMBL/GenBank/DDBJ whole genome shotgun (WGS) entry which is preliminary data.</text>
</comment>
<evidence type="ECO:0000313" key="1">
    <source>
        <dbReference type="EMBL" id="CAH1980374.1"/>
    </source>
</evidence>
<organism evidence="1 2">
    <name type="scientific">Acanthoscelides obtectus</name>
    <name type="common">Bean weevil</name>
    <name type="synonym">Bruchus obtectus</name>
    <dbReference type="NCBI Taxonomy" id="200917"/>
    <lineage>
        <taxon>Eukaryota</taxon>
        <taxon>Metazoa</taxon>
        <taxon>Ecdysozoa</taxon>
        <taxon>Arthropoda</taxon>
        <taxon>Hexapoda</taxon>
        <taxon>Insecta</taxon>
        <taxon>Pterygota</taxon>
        <taxon>Neoptera</taxon>
        <taxon>Endopterygota</taxon>
        <taxon>Coleoptera</taxon>
        <taxon>Polyphaga</taxon>
        <taxon>Cucujiformia</taxon>
        <taxon>Chrysomeloidea</taxon>
        <taxon>Chrysomelidae</taxon>
        <taxon>Bruchinae</taxon>
        <taxon>Bruchini</taxon>
        <taxon>Acanthoscelides</taxon>
    </lineage>
</organism>
<dbReference type="Proteomes" id="UP001152888">
    <property type="component" value="Unassembled WGS sequence"/>
</dbReference>
<keyword evidence="2" id="KW-1185">Reference proteome</keyword>
<dbReference type="OrthoDB" id="6159398at2759"/>
<dbReference type="PANTHER" id="PTHR45913:SF22">
    <property type="entry name" value="SCAN BOX DOMAIN-CONTAINING PROTEIN"/>
    <property type="match status" value="1"/>
</dbReference>
<dbReference type="EMBL" id="CAKOFQ010006894">
    <property type="protein sequence ID" value="CAH1980374.1"/>
    <property type="molecule type" value="Genomic_DNA"/>
</dbReference>